<evidence type="ECO:0000256" key="4">
    <source>
        <dbReference type="ARBA" id="ARBA00022980"/>
    </source>
</evidence>
<evidence type="ECO:0000256" key="3">
    <source>
        <dbReference type="ARBA" id="ARBA00005421"/>
    </source>
</evidence>
<dbReference type="Gene3D" id="6.10.280.120">
    <property type="entry name" value="Growth arrest and DNA-damage-inducible proteins-interacting protein 1"/>
    <property type="match status" value="1"/>
</dbReference>
<dbReference type="InterPro" id="IPR043035">
    <property type="entry name" value="Ribosomal_mL64_sf"/>
</dbReference>
<dbReference type="EMBL" id="BDGG01000005">
    <property type="protein sequence ID" value="GAU98751.1"/>
    <property type="molecule type" value="Genomic_DNA"/>
</dbReference>
<evidence type="ECO:0000256" key="6">
    <source>
        <dbReference type="ARBA" id="ARBA00023128"/>
    </source>
</evidence>
<keyword evidence="4" id="KW-0689">Ribosomal protein</keyword>
<proteinExistence type="inferred from homology"/>
<evidence type="ECO:0000256" key="8">
    <source>
        <dbReference type="ARBA" id="ARBA00023274"/>
    </source>
</evidence>
<evidence type="ECO:0000256" key="13">
    <source>
        <dbReference type="ARBA" id="ARBA00060144"/>
    </source>
</evidence>
<dbReference type="AlphaFoldDB" id="A0A1D1VAT4"/>
<evidence type="ECO:0000313" key="15">
    <source>
        <dbReference type="EMBL" id="GAU98751.1"/>
    </source>
</evidence>
<accession>A0A1D1VAT4</accession>
<name>A0A1D1VAT4_RAMVA</name>
<feature type="region of interest" description="Disordered" evidence="14">
    <location>
        <begin position="247"/>
        <end position="278"/>
    </location>
</feature>
<evidence type="ECO:0000256" key="2">
    <source>
        <dbReference type="ARBA" id="ARBA00004173"/>
    </source>
</evidence>
<keyword evidence="16" id="KW-1185">Reference proteome</keyword>
<dbReference type="STRING" id="947166.A0A1D1VAT4"/>
<dbReference type="GO" id="GO:0005739">
    <property type="term" value="C:mitochondrion"/>
    <property type="evidence" value="ECO:0007669"/>
    <property type="project" value="UniProtKB-SubCell"/>
</dbReference>
<dbReference type="GO" id="GO:1990904">
    <property type="term" value="C:ribonucleoprotein complex"/>
    <property type="evidence" value="ECO:0007669"/>
    <property type="project" value="UniProtKB-KW"/>
</dbReference>
<feature type="compositionally biased region" description="Polar residues" evidence="14">
    <location>
        <begin position="269"/>
        <end position="278"/>
    </location>
</feature>
<dbReference type="PANTHER" id="PTHR31761">
    <property type="entry name" value="GROWTH ARREST AND DNA DAMAGE-INDUCIBLE PROTEINS-INTERACTING PROTEIN 1 GADD45GIP1"/>
    <property type="match status" value="1"/>
</dbReference>
<evidence type="ECO:0000256" key="12">
    <source>
        <dbReference type="ARBA" id="ARBA00035485"/>
    </source>
</evidence>
<protein>
    <recommendedName>
        <fullName evidence="11">Large ribosomal subunit protein mL64</fullName>
    </recommendedName>
    <alternativeName>
        <fullName evidence="10">39S ribosomal protein L59, mitochondrial</fullName>
    </alternativeName>
    <alternativeName>
        <fullName evidence="12">Growth arrest and DNA damage-inducible proteins-interacting protein 1</fullName>
    </alternativeName>
</protein>
<evidence type="ECO:0000256" key="7">
    <source>
        <dbReference type="ARBA" id="ARBA00023242"/>
    </source>
</evidence>
<evidence type="ECO:0000256" key="9">
    <source>
        <dbReference type="ARBA" id="ARBA00023306"/>
    </source>
</evidence>
<evidence type="ECO:0000256" key="14">
    <source>
        <dbReference type="SAM" id="MobiDB-lite"/>
    </source>
</evidence>
<keyword evidence="5" id="KW-0175">Coiled coil</keyword>
<keyword evidence="9" id="KW-0131">Cell cycle</keyword>
<evidence type="ECO:0000256" key="5">
    <source>
        <dbReference type="ARBA" id="ARBA00023054"/>
    </source>
</evidence>
<evidence type="ECO:0000313" key="16">
    <source>
        <dbReference type="Proteomes" id="UP000186922"/>
    </source>
</evidence>
<organism evidence="15 16">
    <name type="scientific">Ramazzottius varieornatus</name>
    <name type="common">Water bear</name>
    <name type="synonym">Tardigrade</name>
    <dbReference type="NCBI Taxonomy" id="947166"/>
    <lineage>
        <taxon>Eukaryota</taxon>
        <taxon>Metazoa</taxon>
        <taxon>Ecdysozoa</taxon>
        <taxon>Tardigrada</taxon>
        <taxon>Eutardigrada</taxon>
        <taxon>Parachela</taxon>
        <taxon>Hypsibioidea</taxon>
        <taxon>Ramazzottiidae</taxon>
        <taxon>Ramazzottius</taxon>
    </lineage>
</organism>
<comment type="caution">
    <text evidence="15">The sequence shown here is derived from an EMBL/GenBank/DDBJ whole genome shotgun (WGS) entry which is preliminary data.</text>
</comment>
<evidence type="ECO:0000256" key="1">
    <source>
        <dbReference type="ARBA" id="ARBA00004123"/>
    </source>
</evidence>
<comment type="subcellular location">
    <subcellularLocation>
        <location evidence="2">Mitochondrion</location>
    </subcellularLocation>
    <subcellularLocation>
        <location evidence="1">Nucleus</location>
    </subcellularLocation>
</comment>
<dbReference type="GO" id="GO:0005840">
    <property type="term" value="C:ribosome"/>
    <property type="evidence" value="ECO:0007669"/>
    <property type="project" value="UniProtKB-KW"/>
</dbReference>
<comment type="function">
    <text evidence="13">Acts as a negative regulator of G1 to S cell cycle phase progression by inhibiting cyclin-dependent kinases. Inhibitory effects are additive with GADD45 proteins but also occur in the absence of GADD45 proteins. Acts as a repressor of the orphan nuclear receptor NR4A1 by inhibiting AB domain-mediated transcriptional activity. May be involved in the hormone-mediated regulation of NR4A1 transcriptional activity. May play a role in mitochondrial protein synthesis.</text>
</comment>
<dbReference type="OrthoDB" id="6247992at2759"/>
<evidence type="ECO:0000256" key="11">
    <source>
        <dbReference type="ARBA" id="ARBA00035184"/>
    </source>
</evidence>
<keyword evidence="8" id="KW-0687">Ribonucleoprotein</keyword>
<dbReference type="GO" id="GO:0005634">
    <property type="term" value="C:nucleus"/>
    <property type="evidence" value="ECO:0007669"/>
    <property type="project" value="UniProtKB-SubCell"/>
</dbReference>
<sequence length="278" mass="32335">MDLLAHLKPRVLCKLSPFRISHCISRTRWQSTSPASVTGEAIREAAEAVTDSSEPNLLTTVDEDAPPVHVTEAGEVYDAVRIARDVSRMYPHVRQKMKDVKKPPPVLFEFQKEKLYLRKTYARYGRESGVDPGVMWPSKEEIRQMIKHDRDLGIPTLQESWVRVLDKRKKELEDRRARFEKVSKNMAKMDAEIKAFHDRKRKADEALQVEKEKREKLMDEAKELLGFHVDPRDKRFQELLEAKEKEQKKLQKTQKKKEKEAKLVARLTSVDQSSSDTS</sequence>
<keyword evidence="7" id="KW-0539">Nucleus</keyword>
<comment type="similarity">
    <text evidence="3">Belongs to the mitochondrion-specific ribosomal protein mL64 family.</text>
</comment>
<reference evidence="15 16" key="1">
    <citation type="journal article" date="2016" name="Nat. Commun.">
        <title>Extremotolerant tardigrade genome and improved radiotolerance of human cultured cells by tardigrade-unique protein.</title>
        <authorList>
            <person name="Hashimoto T."/>
            <person name="Horikawa D.D."/>
            <person name="Saito Y."/>
            <person name="Kuwahara H."/>
            <person name="Kozuka-Hata H."/>
            <person name="Shin-I T."/>
            <person name="Minakuchi Y."/>
            <person name="Ohishi K."/>
            <person name="Motoyama A."/>
            <person name="Aizu T."/>
            <person name="Enomoto A."/>
            <person name="Kondo K."/>
            <person name="Tanaka S."/>
            <person name="Hara Y."/>
            <person name="Koshikawa S."/>
            <person name="Sagara H."/>
            <person name="Miura T."/>
            <person name="Yokobori S."/>
            <person name="Miyagawa K."/>
            <person name="Suzuki Y."/>
            <person name="Kubo T."/>
            <person name="Oyama M."/>
            <person name="Kohara Y."/>
            <person name="Fujiyama A."/>
            <person name="Arakawa K."/>
            <person name="Katayama T."/>
            <person name="Toyoda A."/>
            <person name="Kunieda T."/>
        </authorList>
    </citation>
    <scope>NUCLEOTIDE SEQUENCE [LARGE SCALE GENOMIC DNA]</scope>
    <source>
        <strain evidence="15 16">YOKOZUNA-1</strain>
    </source>
</reference>
<evidence type="ECO:0000256" key="10">
    <source>
        <dbReference type="ARBA" id="ARBA00030700"/>
    </source>
</evidence>
<keyword evidence="6" id="KW-0496">Mitochondrion</keyword>
<dbReference type="Pfam" id="PF10147">
    <property type="entry name" value="CR6_interact"/>
    <property type="match status" value="1"/>
</dbReference>
<dbReference type="PANTHER" id="PTHR31761:SF1">
    <property type="entry name" value="LARGE RIBOSOMAL SUBUNIT PROTEIN ML64"/>
    <property type="match status" value="1"/>
</dbReference>
<dbReference type="InterPro" id="IPR018472">
    <property type="entry name" value="Ribosomal_mL64"/>
</dbReference>
<gene>
    <name evidence="15" type="primary">RvY_09859-1</name>
    <name evidence="15" type="synonym">RvY_09859.1</name>
    <name evidence="15" type="ORF">RvY_09859</name>
</gene>
<dbReference type="Proteomes" id="UP000186922">
    <property type="component" value="Unassembled WGS sequence"/>
</dbReference>